<proteinExistence type="predicted"/>
<evidence type="ECO:0008006" key="3">
    <source>
        <dbReference type="Google" id="ProtNLM"/>
    </source>
</evidence>
<name>A0ABQ3UQ65_9CHLR</name>
<comment type="caution">
    <text evidence="1">The sequence shown here is derived from an EMBL/GenBank/DDBJ whole genome shotgun (WGS) entry which is preliminary data.</text>
</comment>
<accession>A0ABQ3UQ65</accession>
<gene>
    <name evidence="1" type="ORF">KSB_29800</name>
</gene>
<protein>
    <recommendedName>
        <fullName evidence="3">NAD(P)-dependent oxidoreductase</fullName>
    </recommendedName>
</protein>
<organism evidence="1 2">
    <name type="scientific">Ktedonobacter robiniae</name>
    <dbReference type="NCBI Taxonomy" id="2778365"/>
    <lineage>
        <taxon>Bacteria</taxon>
        <taxon>Bacillati</taxon>
        <taxon>Chloroflexota</taxon>
        <taxon>Ktedonobacteria</taxon>
        <taxon>Ktedonobacterales</taxon>
        <taxon>Ktedonobacteraceae</taxon>
        <taxon>Ktedonobacter</taxon>
    </lineage>
</organism>
<reference evidence="1 2" key="1">
    <citation type="journal article" date="2021" name="Int. J. Syst. Evol. Microbiol.">
        <title>Reticulibacter mediterranei gen. nov., sp. nov., within the new family Reticulibacteraceae fam. nov., and Ktedonospora formicarum gen. nov., sp. nov., Ktedonobacter robiniae sp. nov., Dictyobacter formicarum sp. nov. and Dictyobacter arantiisoli sp. nov., belonging to the class Ktedonobacteria.</title>
        <authorList>
            <person name="Yabe S."/>
            <person name="Zheng Y."/>
            <person name="Wang C.M."/>
            <person name="Sakai Y."/>
            <person name="Abe K."/>
            <person name="Yokota A."/>
            <person name="Donadio S."/>
            <person name="Cavaletti L."/>
            <person name="Monciardini P."/>
        </authorList>
    </citation>
    <scope>NUCLEOTIDE SEQUENCE [LARGE SCALE GENOMIC DNA]</scope>
    <source>
        <strain evidence="1 2">SOSP1-30</strain>
    </source>
</reference>
<dbReference type="Proteomes" id="UP000654345">
    <property type="component" value="Unassembled WGS sequence"/>
</dbReference>
<sequence>MPEALDVFVGREWALPESIDRVYVSESAERALGFRPIHNFLEHVREVDISRLA</sequence>
<evidence type="ECO:0000313" key="1">
    <source>
        <dbReference type="EMBL" id="GHO54505.1"/>
    </source>
</evidence>
<keyword evidence="2" id="KW-1185">Reference proteome</keyword>
<evidence type="ECO:0000313" key="2">
    <source>
        <dbReference type="Proteomes" id="UP000654345"/>
    </source>
</evidence>
<dbReference type="EMBL" id="BNJG01000001">
    <property type="protein sequence ID" value="GHO54505.1"/>
    <property type="molecule type" value="Genomic_DNA"/>
</dbReference>